<organism evidence="3 4">
    <name type="scientific">Pseudozyma hubeiensis (strain SY62)</name>
    <name type="common">Yeast</name>
    <dbReference type="NCBI Taxonomy" id="1305764"/>
    <lineage>
        <taxon>Eukaryota</taxon>
        <taxon>Fungi</taxon>
        <taxon>Dikarya</taxon>
        <taxon>Basidiomycota</taxon>
        <taxon>Ustilaginomycotina</taxon>
        <taxon>Ustilaginomycetes</taxon>
        <taxon>Ustilaginales</taxon>
        <taxon>Ustilaginaceae</taxon>
        <taxon>Pseudozyma</taxon>
    </lineage>
</organism>
<feature type="domain" description="DUF1989" evidence="2">
    <location>
        <begin position="44"/>
        <end position="226"/>
    </location>
</feature>
<dbReference type="Proteomes" id="UP000014071">
    <property type="component" value="Unassembled WGS sequence"/>
</dbReference>
<dbReference type="Pfam" id="PF00403">
    <property type="entry name" value="HMA"/>
    <property type="match status" value="1"/>
</dbReference>
<dbReference type="GeneID" id="24111019"/>
<evidence type="ECO:0008006" key="5">
    <source>
        <dbReference type="Google" id="ProtNLM"/>
    </source>
</evidence>
<dbReference type="AlphaFoldDB" id="R9P9T7"/>
<evidence type="ECO:0000259" key="2">
    <source>
        <dbReference type="Pfam" id="PF09347"/>
    </source>
</evidence>
<protein>
    <recommendedName>
        <fullName evidence="5">DUF1989 domain-containing protein</fullName>
    </recommendedName>
</protein>
<evidence type="ECO:0000259" key="1">
    <source>
        <dbReference type="Pfam" id="PF00403"/>
    </source>
</evidence>
<dbReference type="InterPro" id="IPR036163">
    <property type="entry name" value="HMA_dom_sf"/>
</dbReference>
<dbReference type="RefSeq" id="XP_012191740.1">
    <property type="nucleotide sequence ID" value="XM_012336350.1"/>
</dbReference>
<dbReference type="EMBL" id="DF238816">
    <property type="protein sequence ID" value="GAC98153.1"/>
    <property type="molecule type" value="Genomic_DNA"/>
</dbReference>
<dbReference type="SUPFAM" id="SSF55008">
    <property type="entry name" value="HMA, heavy metal-associated domain"/>
    <property type="match status" value="1"/>
</dbReference>
<dbReference type="InterPro" id="IPR018959">
    <property type="entry name" value="DUF1989"/>
</dbReference>
<feature type="domain" description="HMA" evidence="1">
    <location>
        <begin position="297"/>
        <end position="331"/>
    </location>
</feature>
<evidence type="ECO:0000313" key="3">
    <source>
        <dbReference type="EMBL" id="GAC98153.1"/>
    </source>
</evidence>
<dbReference type="PANTHER" id="PTHR31527">
    <property type="entry name" value="RE64534P"/>
    <property type="match status" value="1"/>
</dbReference>
<dbReference type="InterPro" id="IPR006121">
    <property type="entry name" value="HMA_dom"/>
</dbReference>
<gene>
    <name evidence="3" type="ORF">PHSY_005742</name>
</gene>
<dbReference type="HOGENOM" id="CLU_054069_0_0_1"/>
<dbReference type="Gene3D" id="3.30.70.100">
    <property type="match status" value="1"/>
</dbReference>
<dbReference type="GO" id="GO:0046872">
    <property type="term" value="F:metal ion binding"/>
    <property type="evidence" value="ECO:0007669"/>
    <property type="project" value="InterPro"/>
</dbReference>
<dbReference type="STRING" id="1305764.R9P9T7"/>
<dbReference type="OrthoDB" id="504708at2759"/>
<reference evidence="4" key="1">
    <citation type="journal article" date="2013" name="Genome Announc.">
        <title>Draft genome sequence of the basidiomycetous yeast-like fungus Pseudozyma hubeiensis SY62, which produces an abundant amount of the biosurfactant mannosylerythritol lipids.</title>
        <authorList>
            <person name="Konishi M."/>
            <person name="Hatada Y."/>
            <person name="Horiuchi J."/>
        </authorList>
    </citation>
    <scope>NUCLEOTIDE SEQUENCE [LARGE SCALE GENOMIC DNA]</scope>
    <source>
        <strain evidence="4">SY62</strain>
    </source>
</reference>
<dbReference type="eggNOG" id="ENOG502QSJ0">
    <property type="taxonomic scope" value="Eukaryota"/>
</dbReference>
<accession>R9P9T7</accession>
<keyword evidence="4" id="KW-1185">Reference proteome</keyword>
<sequence>MAGSNPRLTQAAYQALPGTPLDVDKALYDRIGSCSRTLSHSFILPIRSGKAWPVKAGQVCRIVAVSGAQVGDLNVWSLSNPRERFWASRTRQLQRAHVSIYDRLWSCLPYLRPLCTITGDSLADYGAGGNGKGGGMDAEGGRVHDLLGTRCDPYVNRMLTGEDFDYHCHSNLTRAVREFGLEESDVHDVLNVFQCTGLNQEDKYFMKTCPAKKGDFFEFFAETDLLCALSTCPGGDLSKAMWGEGSASEGNDGDDPTLECCRPLGVEVYDLVDKETVLKGWKEPEPYGRLYKGQHGGVDSYDVSLENQSVVVKGSAPYETVLEKIKKTGKEVKSGQVIS</sequence>
<name>R9P9T7_PSEHS</name>
<evidence type="ECO:0000313" key="4">
    <source>
        <dbReference type="Proteomes" id="UP000014071"/>
    </source>
</evidence>
<dbReference type="PANTHER" id="PTHR31527:SF0">
    <property type="entry name" value="RE64534P"/>
    <property type="match status" value="1"/>
</dbReference>
<proteinExistence type="predicted"/>
<dbReference type="Pfam" id="PF09347">
    <property type="entry name" value="DUF1989"/>
    <property type="match status" value="1"/>
</dbReference>